<dbReference type="InterPro" id="IPR017853">
    <property type="entry name" value="GH"/>
</dbReference>
<dbReference type="Proteomes" id="UP000054498">
    <property type="component" value="Unassembled WGS sequence"/>
</dbReference>
<dbReference type="PANTHER" id="PTHR45708:SF49">
    <property type="entry name" value="ENDOCHITINASE"/>
    <property type="match status" value="1"/>
</dbReference>
<dbReference type="RefSeq" id="XP_013901481.1">
    <property type="nucleotide sequence ID" value="XM_014046027.1"/>
</dbReference>
<dbReference type="PROSITE" id="PS51910">
    <property type="entry name" value="GH18_2"/>
    <property type="match status" value="2"/>
</dbReference>
<keyword evidence="12" id="KW-1185">Reference proteome</keyword>
<dbReference type="SUPFAM" id="SSF57625">
    <property type="entry name" value="Invertebrate chitin-binding proteins"/>
    <property type="match status" value="1"/>
</dbReference>
<dbReference type="Pfam" id="PF01607">
    <property type="entry name" value="CBM_14"/>
    <property type="match status" value="1"/>
</dbReference>
<evidence type="ECO:0000256" key="4">
    <source>
        <dbReference type="ARBA" id="ARBA00022801"/>
    </source>
</evidence>
<evidence type="ECO:0000256" key="3">
    <source>
        <dbReference type="ARBA" id="ARBA00022669"/>
    </source>
</evidence>
<evidence type="ECO:0000256" key="8">
    <source>
        <dbReference type="SAM" id="MobiDB-lite"/>
    </source>
</evidence>
<dbReference type="GO" id="GO:0005975">
    <property type="term" value="P:carbohydrate metabolic process"/>
    <property type="evidence" value="ECO:0007669"/>
    <property type="project" value="InterPro"/>
</dbReference>
<keyword evidence="3" id="KW-0147">Chitin-binding</keyword>
<dbReference type="InterPro" id="IPR050542">
    <property type="entry name" value="Glycosyl_Hydrlase18_Chitinase"/>
</dbReference>
<dbReference type="InterPro" id="IPR001223">
    <property type="entry name" value="Glyco_hydro18_cat"/>
</dbReference>
<dbReference type="Gene3D" id="2.170.140.10">
    <property type="entry name" value="Chitin binding domain"/>
    <property type="match status" value="1"/>
</dbReference>
<evidence type="ECO:0000313" key="12">
    <source>
        <dbReference type="Proteomes" id="UP000054498"/>
    </source>
</evidence>
<protein>
    <recommendedName>
        <fullName evidence="2">chitinase</fullName>
        <ecNumber evidence="2">3.2.1.14</ecNumber>
    </recommendedName>
</protein>
<gene>
    <name evidence="11" type="ORF">MNEG_5496</name>
</gene>
<reference evidence="11 12" key="1">
    <citation type="journal article" date="2013" name="BMC Genomics">
        <title>Reconstruction of the lipid metabolism for the microalga Monoraphidium neglectum from its genome sequence reveals characteristics suitable for biofuel production.</title>
        <authorList>
            <person name="Bogen C."/>
            <person name="Al-Dilaimi A."/>
            <person name="Albersmeier A."/>
            <person name="Wichmann J."/>
            <person name="Grundmann M."/>
            <person name="Rupp O."/>
            <person name="Lauersen K.J."/>
            <person name="Blifernez-Klassen O."/>
            <person name="Kalinowski J."/>
            <person name="Goesmann A."/>
            <person name="Mussgnug J.H."/>
            <person name="Kruse O."/>
        </authorList>
    </citation>
    <scope>NUCLEOTIDE SEQUENCE [LARGE SCALE GENOMIC DNA]</scope>
    <source>
        <strain evidence="11 12">SAG 48.87</strain>
    </source>
</reference>
<dbReference type="GO" id="GO:1901135">
    <property type="term" value="P:carbohydrate derivative metabolic process"/>
    <property type="evidence" value="ECO:0007669"/>
    <property type="project" value="UniProtKB-ARBA"/>
</dbReference>
<dbReference type="PROSITE" id="PS50940">
    <property type="entry name" value="CHIT_BIND_II"/>
    <property type="match status" value="1"/>
</dbReference>
<dbReference type="CDD" id="cd00598">
    <property type="entry name" value="GH18_chitinase-like"/>
    <property type="match status" value="1"/>
</dbReference>
<dbReference type="InterPro" id="IPR002557">
    <property type="entry name" value="Chitin-bd_dom"/>
</dbReference>
<proteinExistence type="inferred from homology"/>
<evidence type="ECO:0000256" key="1">
    <source>
        <dbReference type="ARBA" id="ARBA00009121"/>
    </source>
</evidence>
<organism evidence="11 12">
    <name type="scientific">Monoraphidium neglectum</name>
    <dbReference type="NCBI Taxonomy" id="145388"/>
    <lineage>
        <taxon>Eukaryota</taxon>
        <taxon>Viridiplantae</taxon>
        <taxon>Chlorophyta</taxon>
        <taxon>core chlorophytes</taxon>
        <taxon>Chlorophyceae</taxon>
        <taxon>CS clade</taxon>
        <taxon>Sphaeropleales</taxon>
        <taxon>Selenastraceae</taxon>
        <taxon>Monoraphidium</taxon>
    </lineage>
</organism>
<dbReference type="GeneID" id="25738373"/>
<dbReference type="Gene3D" id="3.20.20.80">
    <property type="entry name" value="Glycosidases"/>
    <property type="match status" value="2"/>
</dbReference>
<sequence>MCRGQNSVSHNYLSPSQWEKPLDYYCTQTGDAYDVIMLSFLHIFKDAAAGTGPGGEPLPNLNLANHCDTTFASLGDTQFPSSGLLKCPAVGTAIKACQARGKKVILSLGGAAGSYGFASDAEATRFAGILWQMFLGGSAPGWPRPFGDAVLDGVDLDIEGGAATGYAAFVRELKGSYYSSAAANPSGRAFLVTAAPQCPFPDYHLQDALSKSWFDYVWVQFYNNYCAAAGSSFNFDTWANWAATTSINKNVKVLLGLPAASYVAPAGGYIDAAQARTRIDQLATTYPSTFGGVMLWDAGVADTEKADSTLTYGAAIKAYLNTNPSPPPSGGCNGCSDAACYCKTVPTGDYANPFDASCATFVKCFNSAASITACPHGLIFDPVFKYCNWPSATTCKPGCLTPAGSPSPAPSASPSPVSSPSPAPTTSPSPTPSPTGVGLPGGPLIVGYYQTWSAPWASAGANMDLAKIPAYVNVVVVSFAQPDCTYAKGSLSLLGTGLQFSMDGPTVRDAIATLKARQPNTRVLLAVGGATYTNFGGMNTQCIKDIVDDFSFDGVDLDWEPSAPSCKVSSGRVSCPTDAEGVNAVTKLRAALPKGRYLLSTASFHVGTYGEGAFAGSLPVTSYTGINLAMARSAAGQSLDLINIMSYDAGNLGSTGFDPKESLRAHRAAWPNSAVAIGVEIPPEAWGGNTVTLAQVTDYAAYSRANGGAGLMLWSLHKRGSPSAQQVLTSACQTMGVSADCTAALPM</sequence>
<dbReference type="SUPFAM" id="SSF51445">
    <property type="entry name" value="(Trans)glycosidases"/>
    <property type="match status" value="2"/>
</dbReference>
<evidence type="ECO:0000259" key="10">
    <source>
        <dbReference type="PROSITE" id="PS51910"/>
    </source>
</evidence>
<accession>A0A0D2MPN6</accession>
<keyword evidence="4 7" id="KW-0378">Hydrolase</keyword>
<dbReference type="SMART" id="SM00494">
    <property type="entry name" value="ChtBD2"/>
    <property type="match status" value="1"/>
</dbReference>
<feature type="domain" description="Chitin-binding type-2" evidence="9">
    <location>
        <begin position="339"/>
        <end position="397"/>
    </location>
</feature>
<dbReference type="CDD" id="cd02877">
    <property type="entry name" value="GH18_hevamine_XipI_class_III"/>
    <property type="match status" value="1"/>
</dbReference>
<feature type="region of interest" description="Disordered" evidence="8">
    <location>
        <begin position="406"/>
        <end position="436"/>
    </location>
</feature>
<dbReference type="InterPro" id="IPR036508">
    <property type="entry name" value="Chitin-bd_dom_sf"/>
</dbReference>
<dbReference type="SMART" id="SM00636">
    <property type="entry name" value="Glyco_18"/>
    <property type="match status" value="1"/>
</dbReference>
<dbReference type="EC" id="3.2.1.14" evidence="2"/>
<dbReference type="InterPro" id="IPR045321">
    <property type="entry name" value="Cts1-like"/>
</dbReference>
<comment type="similarity">
    <text evidence="1">Belongs to the glycosyl hydrolase 18 family. Chitinase class II subfamily.</text>
</comment>
<evidence type="ECO:0000256" key="2">
    <source>
        <dbReference type="ARBA" id="ARBA00012729"/>
    </source>
</evidence>
<dbReference type="GO" id="GO:0005576">
    <property type="term" value="C:extracellular region"/>
    <property type="evidence" value="ECO:0007669"/>
    <property type="project" value="InterPro"/>
</dbReference>
<evidence type="ECO:0000313" key="11">
    <source>
        <dbReference type="EMBL" id="KIZ02462.1"/>
    </source>
</evidence>
<evidence type="ECO:0000256" key="7">
    <source>
        <dbReference type="RuleBase" id="RU000489"/>
    </source>
</evidence>
<keyword evidence="6 7" id="KW-0326">Glycosidase</keyword>
<dbReference type="Pfam" id="PF00704">
    <property type="entry name" value="Glyco_hydro_18"/>
    <property type="match status" value="2"/>
</dbReference>
<feature type="domain" description="GH18" evidence="10">
    <location>
        <begin position="35"/>
        <end position="323"/>
    </location>
</feature>
<dbReference type="PROSITE" id="PS01095">
    <property type="entry name" value="GH18_1"/>
    <property type="match status" value="2"/>
</dbReference>
<keyword evidence="5" id="KW-1015">Disulfide bond</keyword>
<dbReference type="GO" id="GO:0008061">
    <property type="term" value="F:chitin binding"/>
    <property type="evidence" value="ECO:0007669"/>
    <property type="project" value="UniProtKB-KW"/>
</dbReference>
<dbReference type="AlphaFoldDB" id="A0A0D2MPN6"/>
<feature type="domain" description="GH18" evidence="10">
    <location>
        <begin position="443"/>
        <end position="731"/>
    </location>
</feature>
<evidence type="ECO:0000259" key="9">
    <source>
        <dbReference type="PROSITE" id="PS50940"/>
    </source>
</evidence>
<dbReference type="EMBL" id="KK101043">
    <property type="protein sequence ID" value="KIZ02462.1"/>
    <property type="molecule type" value="Genomic_DNA"/>
</dbReference>
<name>A0A0D2MPN6_9CHLO</name>
<feature type="compositionally biased region" description="Pro residues" evidence="8">
    <location>
        <begin position="406"/>
        <end position="433"/>
    </location>
</feature>
<dbReference type="OrthoDB" id="5985073at2759"/>
<dbReference type="InterPro" id="IPR011583">
    <property type="entry name" value="Chitinase_II/V-like_cat"/>
</dbReference>
<dbReference type="PANTHER" id="PTHR45708">
    <property type="entry name" value="ENDOCHITINASE"/>
    <property type="match status" value="1"/>
</dbReference>
<evidence type="ECO:0000256" key="5">
    <source>
        <dbReference type="ARBA" id="ARBA00023157"/>
    </source>
</evidence>
<dbReference type="InterPro" id="IPR001579">
    <property type="entry name" value="Glyco_hydro_18_chit_AS"/>
</dbReference>
<dbReference type="GO" id="GO:0008843">
    <property type="term" value="F:endochitinase activity"/>
    <property type="evidence" value="ECO:0007669"/>
    <property type="project" value="UniProtKB-EC"/>
</dbReference>
<evidence type="ECO:0000256" key="6">
    <source>
        <dbReference type="ARBA" id="ARBA00023295"/>
    </source>
</evidence>
<dbReference type="KEGG" id="mng:MNEG_5496"/>